<dbReference type="SUPFAM" id="SSF53067">
    <property type="entry name" value="Actin-like ATPase domain"/>
    <property type="match status" value="1"/>
</dbReference>
<dbReference type="AlphaFoldDB" id="A0A381THL9"/>
<evidence type="ECO:0008006" key="4">
    <source>
        <dbReference type="Google" id="ProtNLM"/>
    </source>
</evidence>
<evidence type="ECO:0000259" key="1">
    <source>
        <dbReference type="Pfam" id="PF01968"/>
    </source>
</evidence>
<dbReference type="InterPro" id="IPR045079">
    <property type="entry name" value="Oxoprolinase-like"/>
</dbReference>
<dbReference type="InterPro" id="IPR008040">
    <property type="entry name" value="Hydant_A_N"/>
</dbReference>
<proteinExistence type="predicted"/>
<organism evidence="3">
    <name type="scientific">marine metagenome</name>
    <dbReference type="NCBI Taxonomy" id="408172"/>
    <lineage>
        <taxon>unclassified sequences</taxon>
        <taxon>metagenomes</taxon>
        <taxon>ecological metagenomes</taxon>
    </lineage>
</organism>
<protein>
    <recommendedName>
        <fullName evidence="4">5-oxoprolinase</fullName>
    </recommendedName>
</protein>
<accession>A0A381THL9</accession>
<evidence type="ECO:0000313" key="3">
    <source>
        <dbReference type="EMBL" id="SVA15048.1"/>
    </source>
</evidence>
<feature type="domain" description="Hydantoinase/oxoprolinase N-terminal" evidence="2">
    <location>
        <begin position="3"/>
        <end position="175"/>
    </location>
</feature>
<feature type="domain" description="Hydantoinase A/oxoprolinase" evidence="1">
    <location>
        <begin position="196"/>
        <end position="484"/>
    </location>
</feature>
<dbReference type="GO" id="GO:0017168">
    <property type="term" value="F:5-oxoprolinase (ATP-hydrolyzing) activity"/>
    <property type="evidence" value="ECO:0007669"/>
    <property type="project" value="TreeGrafter"/>
</dbReference>
<dbReference type="PANTHER" id="PTHR11365">
    <property type="entry name" value="5-OXOPROLINASE RELATED"/>
    <property type="match status" value="1"/>
</dbReference>
<gene>
    <name evidence="3" type="ORF">METZ01_LOCUS67902</name>
</gene>
<dbReference type="GO" id="GO:0005829">
    <property type="term" value="C:cytosol"/>
    <property type="evidence" value="ECO:0007669"/>
    <property type="project" value="TreeGrafter"/>
</dbReference>
<dbReference type="GO" id="GO:0006749">
    <property type="term" value="P:glutathione metabolic process"/>
    <property type="evidence" value="ECO:0007669"/>
    <property type="project" value="TreeGrafter"/>
</dbReference>
<dbReference type="InterPro" id="IPR002821">
    <property type="entry name" value="Hydantoinase_A"/>
</dbReference>
<sequence>MHVAIDIGGTFTDAVAIDDYGIIKTAKSSTTHENLTIGAINSLKALKINFNQVSSFVHGTTAGLNALLERRGGKVALITTKGFRDIYEIGRANRPEIYNFRYKRQKTLLNRCDIFEIDERIGADGSIIKSINKEKIINLLKESIKNKYNSIAVCLLHSYRNPEHEEEVYSIINDEINDLPIILSSHVSPEWREYERTSTTVVSAYISPIIIKYLTNLQNSLKKEGLNVPILIMQSNGGVVSADVAKKNPVQTLLSGPVGGTTAGVTVFNDVKDLSKNGLICMDMGGTSFDVSIVIDGKAQIELDSNIDGHDLLAPSVAIHTIGAGGGSITGFKSGKINVGPRSAGSNPGPICYDHGGTELTITDANLILGRISKKLSFGNNVKLNYEKTSAKMNELGKKLKLSGNQVAEGIIKIADGNMSNAIRELTVFRGLDPRDYALMAFGGAGPLHTVALAEELEISTVVVPANAGVLSAWGMLQADYRVDKSISFSGLIGQLNDNKIREEFDRLCVKSKSILAFNSETKFIHEFNYSADLRYLGQEYTLTISVDSLKNDWQLKLRRDFDSAYLIRFGHCNEEETVELVNLRVTLIMFKNKKNKIVKKSFTSNTKFRYEKFWSLNQWQDLPICNYEEIKLGSKYEGPLMVTDSSFTSYIPKNWKLKLHKQGHMILTKIKS</sequence>
<dbReference type="Pfam" id="PF05378">
    <property type="entry name" value="Hydant_A_N"/>
    <property type="match status" value="1"/>
</dbReference>
<dbReference type="EMBL" id="UINC01004536">
    <property type="protein sequence ID" value="SVA15048.1"/>
    <property type="molecule type" value="Genomic_DNA"/>
</dbReference>
<evidence type="ECO:0000259" key="2">
    <source>
        <dbReference type="Pfam" id="PF05378"/>
    </source>
</evidence>
<dbReference type="PANTHER" id="PTHR11365:SF23">
    <property type="entry name" value="HYPOTHETICAL 5-OXOPROLINASE (EUROFUNG)-RELATED"/>
    <property type="match status" value="1"/>
</dbReference>
<dbReference type="InterPro" id="IPR043129">
    <property type="entry name" value="ATPase_NBD"/>
</dbReference>
<reference evidence="3" key="1">
    <citation type="submission" date="2018-05" db="EMBL/GenBank/DDBJ databases">
        <authorList>
            <person name="Lanie J.A."/>
            <person name="Ng W.-L."/>
            <person name="Kazmierczak K.M."/>
            <person name="Andrzejewski T.M."/>
            <person name="Davidsen T.M."/>
            <person name="Wayne K.J."/>
            <person name="Tettelin H."/>
            <person name="Glass J.I."/>
            <person name="Rusch D."/>
            <person name="Podicherti R."/>
            <person name="Tsui H.-C.T."/>
            <person name="Winkler M.E."/>
        </authorList>
    </citation>
    <scope>NUCLEOTIDE SEQUENCE</scope>
</reference>
<dbReference type="Pfam" id="PF01968">
    <property type="entry name" value="Hydantoinase_A"/>
    <property type="match status" value="1"/>
</dbReference>
<name>A0A381THL9_9ZZZZ</name>